<reference evidence="13" key="2">
    <citation type="submission" date="2025-09" db="UniProtKB">
        <authorList>
            <consortium name="Ensembl"/>
        </authorList>
    </citation>
    <scope>IDENTIFICATION</scope>
</reference>
<accession>A0A8C1ND08</accession>
<keyword evidence="3 9" id="KW-0812">Transmembrane</keyword>
<evidence type="ECO:0000313" key="13">
    <source>
        <dbReference type="Ensembl" id="ENSCCRP00010089616.1"/>
    </source>
</evidence>
<keyword evidence="4" id="KW-0630">Potassium</keyword>
<feature type="transmembrane region" description="Helical" evidence="11">
    <location>
        <begin position="110"/>
        <end position="129"/>
    </location>
</feature>
<comment type="subcellular location">
    <subcellularLocation>
        <location evidence="1">Membrane</location>
        <topology evidence="1">Multi-pass membrane protein</topology>
    </subcellularLocation>
</comment>
<dbReference type="GO" id="GO:0030322">
    <property type="term" value="P:stabilization of membrane potential"/>
    <property type="evidence" value="ECO:0007669"/>
    <property type="project" value="TreeGrafter"/>
</dbReference>
<dbReference type="Ensembl" id="ENSCCRT00010099361.1">
    <property type="protein sequence ID" value="ENSCCRP00010089616.1"/>
    <property type="gene ID" value="ENSCCRG00010039152.1"/>
</dbReference>
<feature type="domain" description="Potassium channel" evidence="12">
    <location>
        <begin position="2"/>
        <end position="57"/>
    </location>
</feature>
<organism evidence="13 14">
    <name type="scientific">Cyprinus carpio</name>
    <name type="common">Common carp</name>
    <dbReference type="NCBI Taxonomy" id="7962"/>
    <lineage>
        <taxon>Eukaryota</taxon>
        <taxon>Metazoa</taxon>
        <taxon>Chordata</taxon>
        <taxon>Craniata</taxon>
        <taxon>Vertebrata</taxon>
        <taxon>Euteleostomi</taxon>
        <taxon>Actinopterygii</taxon>
        <taxon>Neopterygii</taxon>
        <taxon>Teleostei</taxon>
        <taxon>Ostariophysi</taxon>
        <taxon>Cypriniformes</taxon>
        <taxon>Cyprinidae</taxon>
        <taxon>Cyprininae</taxon>
        <taxon>Cyprinus</taxon>
    </lineage>
</organism>
<name>A0A8C1ND08_CYPCA</name>
<evidence type="ECO:0000256" key="3">
    <source>
        <dbReference type="ARBA" id="ARBA00022692"/>
    </source>
</evidence>
<dbReference type="SUPFAM" id="SSF81324">
    <property type="entry name" value="Voltage-gated potassium channels"/>
    <property type="match status" value="2"/>
</dbReference>
<dbReference type="GO" id="GO:0015271">
    <property type="term" value="F:outward rectifier potassium channel activity"/>
    <property type="evidence" value="ECO:0007669"/>
    <property type="project" value="TreeGrafter"/>
</dbReference>
<feature type="transmembrane region" description="Helical" evidence="11">
    <location>
        <begin position="80"/>
        <end position="98"/>
    </location>
</feature>
<evidence type="ECO:0000256" key="7">
    <source>
        <dbReference type="ARBA" id="ARBA00023136"/>
    </source>
</evidence>
<feature type="compositionally biased region" description="Polar residues" evidence="10">
    <location>
        <begin position="347"/>
        <end position="356"/>
    </location>
</feature>
<evidence type="ECO:0000313" key="14">
    <source>
        <dbReference type="Proteomes" id="UP000694427"/>
    </source>
</evidence>
<keyword evidence="7 11" id="KW-0472">Membrane</keyword>
<reference evidence="13" key="1">
    <citation type="submission" date="2025-08" db="UniProtKB">
        <authorList>
            <consortium name="Ensembl"/>
        </authorList>
    </citation>
    <scope>IDENTIFICATION</scope>
</reference>
<dbReference type="PANTHER" id="PTHR11003">
    <property type="entry name" value="POTASSIUM CHANNEL, SUBFAMILY K"/>
    <property type="match status" value="1"/>
</dbReference>
<evidence type="ECO:0000256" key="10">
    <source>
        <dbReference type="SAM" id="MobiDB-lite"/>
    </source>
</evidence>
<keyword evidence="5 11" id="KW-1133">Transmembrane helix</keyword>
<keyword evidence="2 9" id="KW-0813">Transport</keyword>
<feature type="transmembrane region" description="Helical" evidence="11">
    <location>
        <begin position="6"/>
        <end position="24"/>
    </location>
</feature>
<comment type="similarity">
    <text evidence="9">Belongs to the two pore domain potassium channel (TC 1.A.1.8) family.</text>
</comment>
<proteinExistence type="inferred from homology"/>
<dbReference type="PANTHER" id="PTHR11003:SF241">
    <property type="entry name" value="POTASSIUM CHANNEL SUBFAMILY K MEMBER 5"/>
    <property type="match status" value="1"/>
</dbReference>
<keyword evidence="14" id="KW-1185">Reference proteome</keyword>
<keyword evidence="6 9" id="KW-0406">Ion transport</keyword>
<evidence type="ECO:0000256" key="5">
    <source>
        <dbReference type="ARBA" id="ARBA00022989"/>
    </source>
</evidence>
<dbReference type="Pfam" id="PF07885">
    <property type="entry name" value="Ion_trans_2"/>
    <property type="match status" value="2"/>
</dbReference>
<evidence type="ECO:0000259" key="12">
    <source>
        <dbReference type="Pfam" id="PF07885"/>
    </source>
</evidence>
<dbReference type="GO" id="GO:0022841">
    <property type="term" value="F:potassium ion leak channel activity"/>
    <property type="evidence" value="ECO:0007669"/>
    <property type="project" value="TreeGrafter"/>
</dbReference>
<dbReference type="InterPro" id="IPR003280">
    <property type="entry name" value="2pore_dom_K_chnl"/>
</dbReference>
<dbReference type="Proteomes" id="UP000694427">
    <property type="component" value="Unplaced"/>
</dbReference>
<dbReference type="GO" id="GO:0005886">
    <property type="term" value="C:plasma membrane"/>
    <property type="evidence" value="ECO:0007669"/>
    <property type="project" value="TreeGrafter"/>
</dbReference>
<dbReference type="InterPro" id="IPR013099">
    <property type="entry name" value="K_chnl_dom"/>
</dbReference>
<evidence type="ECO:0000256" key="8">
    <source>
        <dbReference type="ARBA" id="ARBA00023303"/>
    </source>
</evidence>
<keyword evidence="8 9" id="KW-0407">Ion channel</keyword>
<feature type="region of interest" description="Disordered" evidence="10">
    <location>
        <begin position="343"/>
        <end position="366"/>
    </location>
</feature>
<evidence type="ECO:0000256" key="4">
    <source>
        <dbReference type="ARBA" id="ARBA00022958"/>
    </source>
</evidence>
<feature type="transmembrane region" description="Helical" evidence="11">
    <location>
        <begin position="141"/>
        <end position="160"/>
    </location>
</feature>
<protein>
    <submittedName>
        <fullName evidence="13">Potassium channel, subfamily K, member 5a</fullName>
    </submittedName>
</protein>
<evidence type="ECO:0000256" key="9">
    <source>
        <dbReference type="RuleBase" id="RU003857"/>
    </source>
</evidence>
<evidence type="ECO:0000256" key="1">
    <source>
        <dbReference type="ARBA" id="ARBA00004141"/>
    </source>
</evidence>
<evidence type="ECO:0000256" key="2">
    <source>
        <dbReference type="ARBA" id="ARBA00022448"/>
    </source>
</evidence>
<dbReference type="Gene3D" id="1.10.287.70">
    <property type="match status" value="1"/>
</dbReference>
<feature type="transmembrane region" description="Helical" evidence="11">
    <location>
        <begin position="31"/>
        <end position="50"/>
    </location>
</feature>
<evidence type="ECO:0000256" key="11">
    <source>
        <dbReference type="SAM" id="Phobius"/>
    </source>
</evidence>
<sequence>NNWNWPNAVIFAATVITTIGYGNIAPKTPSGRVFCIFYGLSGVPLCFTWISELGKFFGGRAKHLGQYLTKKGGTLFTCRAVFLLWGVLVHLVIPPFIFMSQEGWTYIEGLYFSFVTLTTIGFGDLLAGVDPNADYPTLYRYFVEVWIYLGLAWLSLFFNWKVRMVVEAHKALKKRHKSHKTLHLPQTPNDVNIFSFLSKKKEDYNDLIKQIGVEKEEDQCVSFITGSKNKAPNRSKSCSDSLSINGNSILSLDRETDTDLECIRMYENQLDKEAGEKHKGLEHEGCSDGRITWDSKSYQTLMFANANITFIDEENLLNNNLENDYNDFMPKFSTADEIDFKEEQGSESETSVFNTDGSDHGHSRVF</sequence>
<evidence type="ECO:0000256" key="6">
    <source>
        <dbReference type="ARBA" id="ARBA00023065"/>
    </source>
</evidence>
<dbReference type="AlphaFoldDB" id="A0A8C1ND08"/>
<dbReference type="PRINTS" id="PR01333">
    <property type="entry name" value="2POREKCHANEL"/>
</dbReference>
<feature type="compositionally biased region" description="Basic and acidic residues" evidence="10">
    <location>
        <begin position="357"/>
        <end position="366"/>
    </location>
</feature>
<feature type="domain" description="Potassium channel" evidence="12">
    <location>
        <begin position="88"/>
        <end position="164"/>
    </location>
</feature>